<accession>A0A174SZW4</accession>
<dbReference type="Pfam" id="PF06114">
    <property type="entry name" value="Peptidase_M78"/>
    <property type="match status" value="1"/>
</dbReference>
<dbReference type="RefSeq" id="WP_055245732.1">
    <property type="nucleotide sequence ID" value="NZ_CZBE01000022.1"/>
</dbReference>
<dbReference type="OrthoDB" id="581382at2"/>
<dbReference type="InterPro" id="IPR010359">
    <property type="entry name" value="IrrE_HExxH"/>
</dbReference>
<evidence type="ECO:0000313" key="3">
    <source>
        <dbReference type="Proteomes" id="UP000095765"/>
    </source>
</evidence>
<protein>
    <submittedName>
        <fullName evidence="2">Domain of uncharacterized function (DUF955)</fullName>
    </submittedName>
</protein>
<dbReference type="AlphaFoldDB" id="A0A174SZW4"/>
<name>A0A174SZW4_9FIRM</name>
<reference evidence="2 3" key="1">
    <citation type="submission" date="2015-09" db="EMBL/GenBank/DDBJ databases">
        <authorList>
            <consortium name="Pathogen Informatics"/>
        </authorList>
    </citation>
    <scope>NUCLEOTIDE SEQUENCE [LARGE SCALE GENOMIC DNA]</scope>
    <source>
        <strain evidence="2 3">2789STDY5834939</strain>
    </source>
</reference>
<dbReference type="EMBL" id="CZBE01000022">
    <property type="protein sequence ID" value="CUQ03122.1"/>
    <property type="molecule type" value="Genomic_DNA"/>
</dbReference>
<organism evidence="2 3">
    <name type="scientific">Anaerotruncus colihominis</name>
    <dbReference type="NCBI Taxonomy" id="169435"/>
    <lineage>
        <taxon>Bacteria</taxon>
        <taxon>Bacillati</taxon>
        <taxon>Bacillota</taxon>
        <taxon>Clostridia</taxon>
        <taxon>Eubacteriales</taxon>
        <taxon>Oscillospiraceae</taxon>
        <taxon>Anaerotruncus</taxon>
    </lineage>
</organism>
<proteinExistence type="predicted"/>
<gene>
    <name evidence="2" type="ORF">ERS852551_02822</name>
</gene>
<evidence type="ECO:0000259" key="1">
    <source>
        <dbReference type="Pfam" id="PF06114"/>
    </source>
</evidence>
<sequence>MRNFLQHAAWRFLLDQKIDSLPVDPFRIAIQNGWIVYTYEEFAALVHKSVESLISRYEKDGFAFWSRRDGRFIICYNAALPFSVCRWTLLHEMAHIHLQHINPGTPILSRIRSEDRPLFEREAQGFARRVLCPSIVLHNCKAFEPDQIMRLCGISREAADYRSEYIKKLECRGKFCVDPLEREVEKQFAPFVERYTLQELKRWNYDFLFEIAKEISA</sequence>
<evidence type="ECO:0000313" key="2">
    <source>
        <dbReference type="EMBL" id="CUQ03122.1"/>
    </source>
</evidence>
<feature type="domain" description="IrrE N-terminal-like" evidence="1">
    <location>
        <begin position="57"/>
        <end position="163"/>
    </location>
</feature>
<dbReference type="Proteomes" id="UP000095765">
    <property type="component" value="Unassembled WGS sequence"/>
</dbReference>